<dbReference type="NCBIfam" id="TIGR00756">
    <property type="entry name" value="PPR"/>
    <property type="match status" value="6"/>
</dbReference>
<evidence type="ECO:0000313" key="5">
    <source>
        <dbReference type="Proteomes" id="UP000825729"/>
    </source>
</evidence>
<dbReference type="Proteomes" id="UP000825729">
    <property type="component" value="Unassembled WGS sequence"/>
</dbReference>
<reference evidence="4 5" key="1">
    <citation type="submission" date="2021-07" db="EMBL/GenBank/DDBJ databases">
        <title>The Aristolochia fimbriata genome: insights into angiosperm evolution, floral development and chemical biosynthesis.</title>
        <authorList>
            <person name="Jiao Y."/>
        </authorList>
    </citation>
    <scope>NUCLEOTIDE SEQUENCE [LARGE SCALE GENOMIC DNA]</scope>
    <source>
        <strain evidence="4">IBCAS-2021</strain>
        <tissue evidence="4">Leaf</tissue>
    </source>
</reference>
<sequence>MKLSSSFRSFVCLSSRIHVSHSPLLARIYGAFHRTVNHPDDAFPLPEIAPKPLSYIKKFCFIIRKISANDRNFRAISSLDAFLEQSHLFDSATSVLVVHALSHLKKLNRAKTVVVNLRKRGTLSDLFLYSLTILCMVKQAKIKDVEIVWAEICGPASNVGIGFSDFVHYVCEFGDVSEVVWVCKKALGGDGVLSNQDYVALIGALCRKNECLLAMEAVQAMQEKGFEPDEITYIVLFQCLCKNGKVSEADSVLRNLINQTSEIDISIYGSFIHGLCKSGKFREAHKLFRKLIQRSNSQNPNSSIKRGRRLIFQLDCSGAVPEIVAYETFFRSLCSAGKVEYAEKLLKEMMRKRNTLEVCVYNSFVRALCRVGRADDALRFRKALNKKGLASMEDISDSLIMGFCEVGRIDEARGLLDELVDNGFVPESDVCNCVLAAYLKTERKQEAMDLFERMKKWYCAGTNASTYRVIIEGLLDHRELEQGTLIFREMVGKDLPLNGNLYKAMIRVLCECGRIEEAHGYLNEMMENGFLVSYIEWKQLLDTMCPAGGDDLCLGF</sequence>
<comment type="caution">
    <text evidence="4">The sequence shown here is derived from an EMBL/GenBank/DDBJ whole genome shotgun (WGS) entry which is preliminary data.</text>
</comment>
<dbReference type="AlphaFoldDB" id="A0AAV7DUA1"/>
<evidence type="ECO:0008006" key="6">
    <source>
        <dbReference type="Google" id="ProtNLM"/>
    </source>
</evidence>
<dbReference type="EMBL" id="JAINDJ010000008">
    <property type="protein sequence ID" value="KAG9440190.1"/>
    <property type="molecule type" value="Genomic_DNA"/>
</dbReference>
<organism evidence="4 5">
    <name type="scientific">Aristolochia fimbriata</name>
    <name type="common">White veined hardy Dutchman's pipe vine</name>
    <dbReference type="NCBI Taxonomy" id="158543"/>
    <lineage>
        <taxon>Eukaryota</taxon>
        <taxon>Viridiplantae</taxon>
        <taxon>Streptophyta</taxon>
        <taxon>Embryophyta</taxon>
        <taxon>Tracheophyta</taxon>
        <taxon>Spermatophyta</taxon>
        <taxon>Magnoliopsida</taxon>
        <taxon>Magnoliidae</taxon>
        <taxon>Piperales</taxon>
        <taxon>Aristolochiaceae</taxon>
        <taxon>Aristolochia</taxon>
    </lineage>
</organism>
<evidence type="ECO:0000256" key="1">
    <source>
        <dbReference type="ARBA" id="ARBA00007626"/>
    </source>
</evidence>
<keyword evidence="5" id="KW-1185">Reference proteome</keyword>
<feature type="repeat" description="PPR" evidence="3">
    <location>
        <begin position="498"/>
        <end position="532"/>
    </location>
</feature>
<protein>
    <recommendedName>
        <fullName evidence="6">Pentatricopeptide repeat-containing protein</fullName>
    </recommendedName>
</protein>
<dbReference type="InterPro" id="IPR002885">
    <property type="entry name" value="PPR_rpt"/>
</dbReference>
<feature type="repeat" description="PPR" evidence="3">
    <location>
        <begin position="229"/>
        <end position="263"/>
    </location>
</feature>
<feature type="repeat" description="PPR" evidence="3">
    <location>
        <begin position="392"/>
        <end position="426"/>
    </location>
</feature>
<feature type="repeat" description="PPR" evidence="3">
    <location>
        <begin position="357"/>
        <end position="391"/>
    </location>
</feature>
<dbReference type="Pfam" id="PF12854">
    <property type="entry name" value="PPR_1"/>
    <property type="match status" value="1"/>
</dbReference>
<evidence type="ECO:0000313" key="4">
    <source>
        <dbReference type="EMBL" id="KAG9440190.1"/>
    </source>
</evidence>
<dbReference type="Gene3D" id="1.25.40.10">
    <property type="entry name" value="Tetratricopeptide repeat domain"/>
    <property type="match status" value="4"/>
</dbReference>
<evidence type="ECO:0000256" key="2">
    <source>
        <dbReference type="ARBA" id="ARBA00022737"/>
    </source>
</evidence>
<accession>A0AAV7DUA1</accession>
<feature type="repeat" description="PPR" evidence="3">
    <location>
        <begin position="194"/>
        <end position="228"/>
    </location>
</feature>
<evidence type="ECO:0000256" key="3">
    <source>
        <dbReference type="PROSITE-ProRule" id="PRU00708"/>
    </source>
</evidence>
<feature type="repeat" description="PPR" evidence="3">
    <location>
        <begin position="264"/>
        <end position="298"/>
    </location>
</feature>
<dbReference type="Pfam" id="PF01535">
    <property type="entry name" value="PPR"/>
    <property type="match status" value="4"/>
</dbReference>
<comment type="similarity">
    <text evidence="1">Belongs to the PPR family. P subfamily.</text>
</comment>
<feature type="repeat" description="PPR" evidence="3">
    <location>
        <begin position="463"/>
        <end position="497"/>
    </location>
</feature>
<dbReference type="Pfam" id="PF13041">
    <property type="entry name" value="PPR_2"/>
    <property type="match status" value="2"/>
</dbReference>
<dbReference type="PROSITE" id="PS51375">
    <property type="entry name" value="PPR"/>
    <property type="match status" value="8"/>
</dbReference>
<keyword evidence="2" id="KW-0677">Repeat</keyword>
<dbReference type="PANTHER" id="PTHR46128">
    <property type="entry name" value="MITOCHONDRIAL GROUP I INTRON SPLICING FACTOR CCM1"/>
    <property type="match status" value="1"/>
</dbReference>
<dbReference type="InterPro" id="IPR011990">
    <property type="entry name" value="TPR-like_helical_dom_sf"/>
</dbReference>
<proteinExistence type="inferred from homology"/>
<dbReference type="PANTHER" id="PTHR46128:SF357">
    <property type="entry name" value="PENTACOTRIPEPTIDE-REPEAT REGION OF PRORP DOMAIN-CONTAINING PROTEIN"/>
    <property type="match status" value="1"/>
</dbReference>
<gene>
    <name evidence="4" type="ORF">H6P81_020355</name>
</gene>
<feature type="repeat" description="PPR" evidence="3">
    <location>
        <begin position="322"/>
        <end position="356"/>
    </location>
</feature>
<dbReference type="InterPro" id="IPR050872">
    <property type="entry name" value="PPR_P_subfamily"/>
</dbReference>
<name>A0AAV7DUA1_ARIFI</name>